<proteinExistence type="predicted"/>
<evidence type="ECO:0000313" key="3">
    <source>
        <dbReference type="Proteomes" id="UP001165584"/>
    </source>
</evidence>
<keyword evidence="3" id="KW-1185">Reference proteome</keyword>
<gene>
    <name evidence="2" type="ORF">N1027_16165</name>
</gene>
<dbReference type="InterPro" id="IPR037401">
    <property type="entry name" value="SnoaL-like"/>
</dbReference>
<dbReference type="NCBIfam" id="TIGR02246">
    <property type="entry name" value="SgcJ/EcaC family oxidoreductase"/>
    <property type="match status" value="1"/>
</dbReference>
<feature type="domain" description="SnoaL-like" evidence="1">
    <location>
        <begin position="8"/>
        <end position="118"/>
    </location>
</feature>
<dbReference type="InterPro" id="IPR011944">
    <property type="entry name" value="Steroid_delta5-4_isomerase"/>
</dbReference>
<name>A0ABT2GTX3_9MICO</name>
<evidence type="ECO:0000259" key="1">
    <source>
        <dbReference type="Pfam" id="PF13474"/>
    </source>
</evidence>
<dbReference type="Proteomes" id="UP001165584">
    <property type="component" value="Unassembled WGS sequence"/>
</dbReference>
<dbReference type="RefSeq" id="WP_259509156.1">
    <property type="nucleotide sequence ID" value="NZ_JANLCM010000002.1"/>
</dbReference>
<dbReference type="EMBL" id="JANLCM010000002">
    <property type="protein sequence ID" value="MCS5719668.1"/>
    <property type="molecule type" value="Genomic_DNA"/>
</dbReference>
<comment type="caution">
    <text evidence="2">The sequence shown here is derived from an EMBL/GenBank/DDBJ whole genome shotgun (WGS) entry which is preliminary data.</text>
</comment>
<organism evidence="2 3">
    <name type="scientific">Herbiconiux aconitum</name>
    <dbReference type="NCBI Taxonomy" id="2970913"/>
    <lineage>
        <taxon>Bacteria</taxon>
        <taxon>Bacillati</taxon>
        <taxon>Actinomycetota</taxon>
        <taxon>Actinomycetes</taxon>
        <taxon>Micrococcales</taxon>
        <taxon>Microbacteriaceae</taxon>
        <taxon>Herbiconiux</taxon>
    </lineage>
</organism>
<sequence length="121" mass="13515">MSDTERTVAAVLDGWKAAIENHEPEKVATFFTEDALFQGFRPTHSIGRAGVTEYYASQPLGLTADYRILDARQLADDVIVGYQTVDFGFTDRPTIAVHLTVVLRKVGGEWLISHYQVSRID</sequence>
<accession>A0ABT2GTX3</accession>
<reference evidence="2" key="1">
    <citation type="submission" date="2022-08" db="EMBL/GenBank/DDBJ databases">
        <authorList>
            <person name="Deng Y."/>
            <person name="Han X.-F."/>
            <person name="Zhang Y.-Q."/>
        </authorList>
    </citation>
    <scope>NUCLEOTIDE SEQUENCE</scope>
    <source>
        <strain evidence="2">CPCC 205763</strain>
    </source>
</reference>
<dbReference type="Gene3D" id="3.10.450.50">
    <property type="match status" value="1"/>
</dbReference>
<dbReference type="InterPro" id="IPR032710">
    <property type="entry name" value="NTF2-like_dom_sf"/>
</dbReference>
<evidence type="ECO:0000313" key="2">
    <source>
        <dbReference type="EMBL" id="MCS5719668.1"/>
    </source>
</evidence>
<dbReference type="Pfam" id="PF13474">
    <property type="entry name" value="SnoaL_3"/>
    <property type="match status" value="1"/>
</dbReference>
<dbReference type="SUPFAM" id="SSF54427">
    <property type="entry name" value="NTF2-like"/>
    <property type="match status" value="1"/>
</dbReference>
<protein>
    <submittedName>
        <fullName evidence="2">SgcJ/EcaC family oxidoreductase</fullName>
    </submittedName>
</protein>